<organism evidence="1 2">
    <name type="scientific">Candidatus Curtissbacteria bacterium GW2011_GWA1_40_16</name>
    <dbReference type="NCBI Taxonomy" id="1618405"/>
    <lineage>
        <taxon>Bacteria</taxon>
        <taxon>Candidatus Curtissiibacteriota</taxon>
    </lineage>
</organism>
<protein>
    <submittedName>
        <fullName evidence="1">Uncharacterized protein</fullName>
    </submittedName>
</protein>
<comment type="caution">
    <text evidence="1">The sequence shown here is derived from an EMBL/GenBank/DDBJ whole genome shotgun (WGS) entry which is preliminary data.</text>
</comment>
<evidence type="ECO:0000313" key="1">
    <source>
        <dbReference type="EMBL" id="KKR50890.1"/>
    </source>
</evidence>
<accession>A0A0G0TUX6</accession>
<evidence type="ECO:0000313" key="2">
    <source>
        <dbReference type="Proteomes" id="UP000034531"/>
    </source>
</evidence>
<proteinExistence type="predicted"/>
<dbReference type="Proteomes" id="UP000034531">
    <property type="component" value="Unassembled WGS sequence"/>
</dbReference>
<dbReference type="EMBL" id="LBYI01000005">
    <property type="protein sequence ID" value="KKR50890.1"/>
    <property type="molecule type" value="Genomic_DNA"/>
</dbReference>
<dbReference type="AlphaFoldDB" id="A0A0G0TUX6"/>
<name>A0A0G0TUX6_9BACT</name>
<sequence>MSNFTLNAGSTVVFVVRGDVVVKTNVTQADGVYIVGGTFKDYDDTQGKSRGTSPYKLTINGAVYAHAFDLSAFLSDLCGAPACDNDQNPTDLVVFQPKYLVALSQMIGSPSVSWQEVAP</sequence>
<reference evidence="1 2" key="1">
    <citation type="journal article" date="2015" name="Nature">
        <title>rRNA introns, odd ribosomes, and small enigmatic genomes across a large radiation of phyla.</title>
        <authorList>
            <person name="Brown C.T."/>
            <person name="Hug L.A."/>
            <person name="Thomas B.C."/>
            <person name="Sharon I."/>
            <person name="Castelle C.J."/>
            <person name="Singh A."/>
            <person name="Wilkins M.J."/>
            <person name="Williams K.H."/>
            <person name="Banfield J.F."/>
        </authorList>
    </citation>
    <scope>NUCLEOTIDE SEQUENCE [LARGE SCALE GENOMIC DNA]</scope>
</reference>
<gene>
    <name evidence="1" type="ORF">UT84_C0005G0036</name>
</gene>